<dbReference type="Proteomes" id="UP001238973">
    <property type="component" value="Unassembled WGS sequence"/>
</dbReference>
<protein>
    <submittedName>
        <fullName evidence="2">SMI1/KNR4 family protein</fullName>
    </submittedName>
</protein>
<feature type="domain" description="Knr4/Smi1-like" evidence="1">
    <location>
        <begin position="20"/>
        <end position="149"/>
    </location>
</feature>
<evidence type="ECO:0000313" key="2">
    <source>
        <dbReference type="EMBL" id="MDM5283643.1"/>
    </source>
</evidence>
<dbReference type="InterPro" id="IPR018958">
    <property type="entry name" value="Knr4/Smi1-like_dom"/>
</dbReference>
<dbReference type="AlphaFoldDB" id="A0AAJ1QLM3"/>
<dbReference type="Pfam" id="PF09346">
    <property type="entry name" value="SMI1_KNR4"/>
    <property type="match status" value="1"/>
</dbReference>
<dbReference type="Gene3D" id="3.40.1580.10">
    <property type="entry name" value="SMI1/KNR4-like"/>
    <property type="match status" value="1"/>
</dbReference>
<accession>A0AAJ1QLM3</accession>
<evidence type="ECO:0000313" key="3">
    <source>
        <dbReference type="Proteomes" id="UP001238973"/>
    </source>
</evidence>
<dbReference type="SUPFAM" id="SSF160631">
    <property type="entry name" value="SMI1/KNR4-like"/>
    <property type="match status" value="1"/>
</dbReference>
<name>A0AAJ1QLM3_9BACI</name>
<reference evidence="2" key="1">
    <citation type="submission" date="2023-06" db="EMBL/GenBank/DDBJ databases">
        <title>Comparative genomics of Bacillaceae isolates and their secondary metabolite potential.</title>
        <authorList>
            <person name="Song L."/>
            <person name="Nielsen L.J."/>
            <person name="Mohite O."/>
            <person name="Xu X."/>
            <person name="Weber T."/>
            <person name="Kovacs A.T."/>
        </authorList>
    </citation>
    <scope>NUCLEOTIDE SEQUENCE</scope>
    <source>
        <strain evidence="2">G1S1</strain>
    </source>
</reference>
<evidence type="ECO:0000259" key="1">
    <source>
        <dbReference type="SMART" id="SM00860"/>
    </source>
</evidence>
<organism evidence="2 3">
    <name type="scientific">Peribacillus frigoritolerans</name>
    <dbReference type="NCBI Taxonomy" id="450367"/>
    <lineage>
        <taxon>Bacteria</taxon>
        <taxon>Bacillati</taxon>
        <taxon>Bacillota</taxon>
        <taxon>Bacilli</taxon>
        <taxon>Bacillales</taxon>
        <taxon>Bacillaceae</taxon>
        <taxon>Peribacillus</taxon>
    </lineage>
</organism>
<sequence>MESIFEEFEDMDFDEYKLNELTAGDILDAEANLNINLPKEYIELLKIQNGGYLKYNALPVSFKNSYADDHIAVDFLFGIKENEEIYKSKYLLNEWGIKEKDFVTISGEGHTWLVLDYRKNKDEPEITFIDTEENKTSVIFKTFNEMIENLYEPPTEDLSVYIGGYELSVERAKELCKSKDTEETLDGISIWGCSYKDLTELASTLIMILETNSDKYIQESASQNLVQLITGEFVTDEIIIKKALLILGSVEDSEINSDIKYSHKLLLDFINRN</sequence>
<gene>
    <name evidence="2" type="ORF">QUF85_10010</name>
</gene>
<dbReference type="SMART" id="SM00860">
    <property type="entry name" value="SMI1_KNR4"/>
    <property type="match status" value="1"/>
</dbReference>
<dbReference type="RefSeq" id="WP_289349474.1">
    <property type="nucleotide sequence ID" value="NZ_JAUCFI010000003.1"/>
</dbReference>
<comment type="caution">
    <text evidence="2">The sequence shown here is derived from an EMBL/GenBank/DDBJ whole genome shotgun (WGS) entry which is preliminary data.</text>
</comment>
<dbReference type="EMBL" id="JAUCFI010000003">
    <property type="protein sequence ID" value="MDM5283643.1"/>
    <property type="molecule type" value="Genomic_DNA"/>
</dbReference>
<proteinExistence type="predicted"/>
<dbReference type="InterPro" id="IPR037883">
    <property type="entry name" value="Knr4/Smi1-like_sf"/>
</dbReference>